<evidence type="ECO:0000313" key="18">
    <source>
        <dbReference type="Proteomes" id="UP001461498"/>
    </source>
</evidence>
<accession>A0AAW1DHS8</accession>
<gene>
    <name evidence="17" type="ORF">O3M35_004851</name>
</gene>
<dbReference type="Gene3D" id="3.40.50.11340">
    <property type="match status" value="1"/>
</dbReference>
<protein>
    <recommendedName>
        <fullName evidence="5">GDP-fucose protein O-fucosyltransferase 1</fullName>
        <ecNumber evidence="4">2.4.1.221</ecNumber>
    </recommendedName>
    <alternativeName>
        <fullName evidence="14">Peptide-O-fucosyltransferase 1</fullName>
    </alternativeName>
</protein>
<dbReference type="GO" id="GO:0007219">
    <property type="term" value="P:Notch signaling pathway"/>
    <property type="evidence" value="ECO:0007669"/>
    <property type="project" value="UniProtKB-KW"/>
</dbReference>
<keyword evidence="12" id="KW-0294">Fucose metabolism</keyword>
<keyword evidence="7" id="KW-0808">Transferase</keyword>
<evidence type="ECO:0000256" key="3">
    <source>
        <dbReference type="ARBA" id="ARBA00010626"/>
    </source>
</evidence>
<comment type="caution">
    <text evidence="17">The sequence shown here is derived from an EMBL/GenBank/DDBJ whole genome shotgun (WGS) entry which is preliminary data.</text>
</comment>
<comment type="catalytic activity">
    <reaction evidence="16">
        <text>L-seryl-[protein] + GDP-beta-L-fucose = 3-O-(alpha-L-fucosyl)-L-seryl-[protein] + GDP + H(+)</text>
        <dbReference type="Rhea" id="RHEA:63644"/>
        <dbReference type="Rhea" id="RHEA-COMP:9863"/>
        <dbReference type="Rhea" id="RHEA-COMP:17914"/>
        <dbReference type="ChEBI" id="CHEBI:15378"/>
        <dbReference type="ChEBI" id="CHEBI:29999"/>
        <dbReference type="ChEBI" id="CHEBI:57273"/>
        <dbReference type="ChEBI" id="CHEBI:58189"/>
        <dbReference type="ChEBI" id="CHEBI:189632"/>
        <dbReference type="EC" id="2.4.1.221"/>
    </reaction>
    <physiologicalReaction direction="left-to-right" evidence="16">
        <dbReference type="Rhea" id="RHEA:63645"/>
    </physiologicalReaction>
</comment>
<keyword evidence="13" id="KW-0119">Carbohydrate metabolism</keyword>
<reference evidence="17 18" key="1">
    <citation type="submission" date="2022-12" db="EMBL/GenBank/DDBJ databases">
        <title>Chromosome-level genome assembly of true bugs.</title>
        <authorList>
            <person name="Ma L."/>
            <person name="Li H."/>
        </authorList>
    </citation>
    <scope>NUCLEOTIDE SEQUENCE [LARGE SCALE GENOMIC DNA]</scope>
    <source>
        <strain evidence="17">Lab_2022b</strain>
    </source>
</reference>
<proteinExistence type="inferred from homology"/>
<keyword evidence="6" id="KW-0328">Glycosyltransferase</keyword>
<evidence type="ECO:0000256" key="16">
    <source>
        <dbReference type="ARBA" id="ARBA00048647"/>
    </source>
</evidence>
<dbReference type="EC" id="2.4.1.221" evidence="4"/>
<comment type="catalytic activity">
    <reaction evidence="15">
        <text>L-threonyl-[protein] + GDP-beta-L-fucose = 3-O-(alpha-L-fucosyl)-L-threonyl-[protein] + GDP + H(+)</text>
        <dbReference type="Rhea" id="RHEA:70491"/>
        <dbReference type="Rhea" id="RHEA-COMP:11060"/>
        <dbReference type="Rhea" id="RHEA-COMP:17915"/>
        <dbReference type="ChEBI" id="CHEBI:15378"/>
        <dbReference type="ChEBI" id="CHEBI:30013"/>
        <dbReference type="ChEBI" id="CHEBI:57273"/>
        <dbReference type="ChEBI" id="CHEBI:58189"/>
        <dbReference type="ChEBI" id="CHEBI:189631"/>
        <dbReference type="EC" id="2.4.1.221"/>
    </reaction>
    <physiologicalReaction direction="left-to-right" evidence="15">
        <dbReference type="Rhea" id="RHEA:70492"/>
    </physiologicalReaction>
</comment>
<dbReference type="CDD" id="cd11302">
    <property type="entry name" value="O-FucT-1"/>
    <property type="match status" value="1"/>
</dbReference>
<comment type="subcellular location">
    <subcellularLocation>
        <location evidence="1">Endoplasmic reticulum</location>
    </subcellularLocation>
</comment>
<name>A0AAW1DHS8_9HEMI</name>
<dbReference type="PANTHER" id="PTHR21420:SF10">
    <property type="entry name" value="GDP-FUCOSE PROTEIN O-FUCOSYLTRANSFERASE 1"/>
    <property type="match status" value="1"/>
</dbReference>
<keyword evidence="10" id="KW-1015">Disulfide bond</keyword>
<evidence type="ECO:0000256" key="6">
    <source>
        <dbReference type="ARBA" id="ARBA00022676"/>
    </source>
</evidence>
<dbReference type="InterPro" id="IPR039922">
    <property type="entry name" value="POFUT1"/>
</dbReference>
<sequence>MMTVNFVPNFILGRFGNQADHFLGALGFAKGLNRTLVLPAWVEYRYGEPRSIQVPFDTYFKVEPLQKIHRVILMEDFMKNVAPNIWPPEKRIAFCYTARGSSESCNAKEGNPFGPFWDNYNIDFVDSEFYGPLHYDVHHSDMGRQWNEKYPSNLYPVLAFAGAPASFPVQEENKVLQKYLVWSDNVAKEAEDFVKNNLPRGSFIAIHLRNGIDWVRACEHIKSSPSLFAAPQCIGYRGEGGKATYEMCLPDSNLVIKQIKRVARGMSDLVAIVVASDSNYMIPELTRAFSRTDVKIVKSNGSTPHIDLAIMGRANQFIANCISSFSAFAVRARTARGLPSQFWAYPPQRQNIAASSRHDEL</sequence>
<comment type="pathway">
    <text evidence="2">Protein modification; protein glycosylation.</text>
</comment>
<evidence type="ECO:0000256" key="5">
    <source>
        <dbReference type="ARBA" id="ARBA00021745"/>
    </source>
</evidence>
<evidence type="ECO:0000256" key="4">
    <source>
        <dbReference type="ARBA" id="ARBA00012196"/>
    </source>
</evidence>
<dbReference type="InterPro" id="IPR019378">
    <property type="entry name" value="GDP-Fuc_O-FucTrfase"/>
</dbReference>
<keyword evidence="18" id="KW-1185">Reference proteome</keyword>
<evidence type="ECO:0000256" key="7">
    <source>
        <dbReference type="ARBA" id="ARBA00022679"/>
    </source>
</evidence>
<evidence type="ECO:0000256" key="11">
    <source>
        <dbReference type="ARBA" id="ARBA00023180"/>
    </source>
</evidence>
<evidence type="ECO:0000256" key="14">
    <source>
        <dbReference type="ARBA" id="ARBA00033080"/>
    </source>
</evidence>
<evidence type="ECO:0000256" key="12">
    <source>
        <dbReference type="ARBA" id="ARBA00023253"/>
    </source>
</evidence>
<evidence type="ECO:0000256" key="9">
    <source>
        <dbReference type="ARBA" id="ARBA00022976"/>
    </source>
</evidence>
<dbReference type="Pfam" id="PF10250">
    <property type="entry name" value="O-FucT"/>
    <property type="match status" value="1"/>
</dbReference>
<evidence type="ECO:0000256" key="15">
    <source>
        <dbReference type="ARBA" id="ARBA00047273"/>
    </source>
</evidence>
<comment type="similarity">
    <text evidence="3">Belongs to the glycosyltransferase 65 family.</text>
</comment>
<dbReference type="GO" id="GO:0046922">
    <property type="term" value="F:peptide-O-fucosyltransferase activity"/>
    <property type="evidence" value="ECO:0007669"/>
    <property type="project" value="UniProtKB-EC"/>
</dbReference>
<evidence type="ECO:0000256" key="13">
    <source>
        <dbReference type="ARBA" id="ARBA00023277"/>
    </source>
</evidence>
<dbReference type="Gene3D" id="3.40.50.11350">
    <property type="match status" value="1"/>
</dbReference>
<keyword evidence="11" id="KW-0325">Glycoprotein</keyword>
<dbReference type="GO" id="GO:0006004">
    <property type="term" value="P:fucose metabolic process"/>
    <property type="evidence" value="ECO:0007669"/>
    <property type="project" value="UniProtKB-KW"/>
</dbReference>
<evidence type="ECO:0000313" key="17">
    <source>
        <dbReference type="EMBL" id="KAK9509972.1"/>
    </source>
</evidence>
<dbReference type="PANTHER" id="PTHR21420">
    <property type="entry name" value="GDP-FUCOSE PROTEIN O-FUCOSYLTRANSFERASE 1"/>
    <property type="match status" value="1"/>
</dbReference>
<dbReference type="EMBL" id="JAPXFL010000002">
    <property type="protein sequence ID" value="KAK9509972.1"/>
    <property type="molecule type" value="Genomic_DNA"/>
</dbReference>
<dbReference type="GO" id="GO:0005783">
    <property type="term" value="C:endoplasmic reticulum"/>
    <property type="evidence" value="ECO:0007669"/>
    <property type="project" value="UniProtKB-SubCell"/>
</dbReference>
<keyword evidence="8" id="KW-0256">Endoplasmic reticulum</keyword>
<evidence type="ECO:0000256" key="10">
    <source>
        <dbReference type="ARBA" id="ARBA00023157"/>
    </source>
</evidence>
<dbReference type="AlphaFoldDB" id="A0AAW1DHS8"/>
<evidence type="ECO:0000256" key="2">
    <source>
        <dbReference type="ARBA" id="ARBA00004922"/>
    </source>
</evidence>
<organism evidence="17 18">
    <name type="scientific">Rhynocoris fuscipes</name>
    <dbReference type="NCBI Taxonomy" id="488301"/>
    <lineage>
        <taxon>Eukaryota</taxon>
        <taxon>Metazoa</taxon>
        <taxon>Ecdysozoa</taxon>
        <taxon>Arthropoda</taxon>
        <taxon>Hexapoda</taxon>
        <taxon>Insecta</taxon>
        <taxon>Pterygota</taxon>
        <taxon>Neoptera</taxon>
        <taxon>Paraneoptera</taxon>
        <taxon>Hemiptera</taxon>
        <taxon>Heteroptera</taxon>
        <taxon>Panheteroptera</taxon>
        <taxon>Cimicomorpha</taxon>
        <taxon>Reduviidae</taxon>
        <taxon>Harpactorinae</taxon>
        <taxon>Harpactorini</taxon>
        <taxon>Rhynocoris</taxon>
    </lineage>
</organism>
<evidence type="ECO:0000256" key="8">
    <source>
        <dbReference type="ARBA" id="ARBA00022824"/>
    </source>
</evidence>
<evidence type="ECO:0000256" key="1">
    <source>
        <dbReference type="ARBA" id="ARBA00004240"/>
    </source>
</evidence>
<dbReference type="Proteomes" id="UP001461498">
    <property type="component" value="Unassembled WGS sequence"/>
</dbReference>
<keyword evidence="9" id="KW-0914">Notch signaling pathway</keyword>